<feature type="transmembrane region" description="Helical" evidence="1">
    <location>
        <begin position="33"/>
        <end position="55"/>
    </location>
</feature>
<accession>A0A645DUX9</accession>
<dbReference type="EMBL" id="VSSQ01039812">
    <property type="protein sequence ID" value="MPM92938.1"/>
    <property type="molecule type" value="Genomic_DNA"/>
</dbReference>
<evidence type="ECO:0000256" key="1">
    <source>
        <dbReference type="SAM" id="Phobius"/>
    </source>
</evidence>
<dbReference type="Pfam" id="PF13181">
    <property type="entry name" value="TPR_8"/>
    <property type="match status" value="2"/>
</dbReference>
<dbReference type="SUPFAM" id="SSF48452">
    <property type="entry name" value="TPR-like"/>
    <property type="match status" value="1"/>
</dbReference>
<organism evidence="2">
    <name type="scientific">bioreactor metagenome</name>
    <dbReference type="NCBI Taxonomy" id="1076179"/>
    <lineage>
        <taxon>unclassified sequences</taxon>
        <taxon>metagenomes</taxon>
        <taxon>ecological metagenomes</taxon>
    </lineage>
</organism>
<evidence type="ECO:0000313" key="2">
    <source>
        <dbReference type="EMBL" id="MPM92938.1"/>
    </source>
</evidence>
<protein>
    <recommendedName>
        <fullName evidence="3">Tetratricopeptide repeat protein</fullName>
    </recommendedName>
</protein>
<dbReference type="InterPro" id="IPR011990">
    <property type="entry name" value="TPR-like_helical_dom_sf"/>
</dbReference>
<dbReference type="PROSITE" id="PS50005">
    <property type="entry name" value="TPR"/>
    <property type="match status" value="1"/>
</dbReference>
<evidence type="ECO:0008006" key="3">
    <source>
        <dbReference type="Google" id="ProtNLM"/>
    </source>
</evidence>
<dbReference type="AlphaFoldDB" id="A0A645DUX9"/>
<comment type="caution">
    <text evidence="2">The sequence shown here is derived from an EMBL/GenBank/DDBJ whole genome shotgun (WGS) entry which is preliminary data.</text>
</comment>
<dbReference type="Gene3D" id="1.25.40.10">
    <property type="entry name" value="Tetratricopeptide repeat domain"/>
    <property type="match status" value="1"/>
</dbReference>
<gene>
    <name evidence="2" type="ORF">SDC9_140074</name>
</gene>
<name>A0A645DUX9_9ZZZZ</name>
<dbReference type="InterPro" id="IPR019734">
    <property type="entry name" value="TPR_rpt"/>
</dbReference>
<proteinExistence type="predicted"/>
<sequence length="219" mass="25741">MSYPFSILPFLISFVFLITLCLPDNQVKNYAYSLKLSVTIIFIVALFFITTFSICNRYPSYDAYKRWNKSRILYGIGLYKDANNEYAKIYPCLNHEIQFLFEYAQSLYKSNQYEESSRILERAIKISCDPMLYNIIGKNHQALGNYALAEQYFNKAAMIVPSRLYPYYLLAKLYDETGDKEKVCQMAGFIRSKEVKVHSMAVNEMREEMRSLCKKYKTE</sequence>
<keyword evidence="1" id="KW-0472">Membrane</keyword>
<reference evidence="2" key="1">
    <citation type="submission" date="2019-08" db="EMBL/GenBank/DDBJ databases">
        <authorList>
            <person name="Kucharzyk K."/>
            <person name="Murdoch R.W."/>
            <person name="Higgins S."/>
            <person name="Loffler F."/>
        </authorList>
    </citation>
    <scope>NUCLEOTIDE SEQUENCE</scope>
</reference>
<keyword evidence="1" id="KW-1133">Transmembrane helix</keyword>
<keyword evidence="1" id="KW-0812">Transmembrane</keyword>